<comment type="catalytic activity">
    <reaction evidence="9">
        <text>Successive hydrolysis of beta-D-glucose units from the non-reducing ends of (1-&gt;3)-beta-D-glucans, releasing alpha-glucose.</text>
        <dbReference type="EC" id="3.2.1.58"/>
    </reaction>
</comment>
<keyword evidence="14" id="KW-1185">Reference proteome</keyword>
<dbReference type="Pfam" id="PF00332">
    <property type="entry name" value="Glyco_hydro_17"/>
    <property type="match status" value="1"/>
</dbReference>
<gene>
    <name evidence="13" type="primary">BGL2_2</name>
    <name evidence="13" type="ORF">LTR24_009308</name>
</gene>
<evidence type="ECO:0000256" key="11">
    <source>
        <dbReference type="ARBA" id="ARBA00041761"/>
    </source>
</evidence>
<dbReference type="PANTHER" id="PTHR16631:SF26">
    <property type="entry name" value="GLUCAN 1,3-BETA-GLUCOSIDASE"/>
    <property type="match status" value="1"/>
</dbReference>
<dbReference type="EC" id="3.2.1.58" evidence="10"/>
<dbReference type="EMBL" id="JAVRRG010000199">
    <property type="protein sequence ID" value="KAK5077785.1"/>
    <property type="molecule type" value="Genomic_DNA"/>
</dbReference>
<proteinExistence type="inferred from homology"/>
<evidence type="ECO:0000256" key="1">
    <source>
        <dbReference type="ARBA" id="ARBA00004191"/>
    </source>
</evidence>
<evidence type="ECO:0000256" key="5">
    <source>
        <dbReference type="ARBA" id="ARBA00022729"/>
    </source>
</evidence>
<dbReference type="Proteomes" id="UP001345013">
    <property type="component" value="Unassembled WGS sequence"/>
</dbReference>
<dbReference type="InterPro" id="IPR050732">
    <property type="entry name" value="Beta-glucan_modifiers"/>
</dbReference>
<keyword evidence="3" id="KW-0134">Cell wall</keyword>
<dbReference type="SUPFAM" id="SSF51445">
    <property type="entry name" value="(Trans)glycosidases"/>
    <property type="match status" value="1"/>
</dbReference>
<comment type="caution">
    <text evidence="13">The sequence shown here is derived from an EMBL/GenBank/DDBJ whole genome shotgun (WGS) entry which is preliminary data.</text>
</comment>
<evidence type="ECO:0000313" key="14">
    <source>
        <dbReference type="Proteomes" id="UP001345013"/>
    </source>
</evidence>
<dbReference type="GO" id="GO:0004338">
    <property type="term" value="F:glucan exo-1,3-beta-glucosidase activity"/>
    <property type="evidence" value="ECO:0007669"/>
    <property type="project" value="UniProtKB-EC"/>
</dbReference>
<evidence type="ECO:0000256" key="10">
    <source>
        <dbReference type="ARBA" id="ARBA00038929"/>
    </source>
</evidence>
<dbReference type="PANTHER" id="PTHR16631">
    <property type="entry name" value="GLUCAN 1,3-BETA-GLUCOSIDASE"/>
    <property type="match status" value="1"/>
</dbReference>
<dbReference type="Gene3D" id="3.20.20.80">
    <property type="entry name" value="Glycosidases"/>
    <property type="match status" value="1"/>
</dbReference>
<evidence type="ECO:0000256" key="8">
    <source>
        <dbReference type="ARBA" id="ARBA00023295"/>
    </source>
</evidence>
<comment type="subcellular location">
    <subcellularLocation>
        <location evidence="1">Secreted</location>
        <location evidence="1">Cell wall</location>
    </subcellularLocation>
</comment>
<keyword evidence="4" id="KW-0964">Secreted</keyword>
<evidence type="ECO:0000256" key="6">
    <source>
        <dbReference type="ARBA" id="ARBA00022801"/>
    </source>
</evidence>
<organism evidence="13 14">
    <name type="scientific">Lithohypha guttulata</name>
    <dbReference type="NCBI Taxonomy" id="1690604"/>
    <lineage>
        <taxon>Eukaryota</taxon>
        <taxon>Fungi</taxon>
        <taxon>Dikarya</taxon>
        <taxon>Ascomycota</taxon>
        <taxon>Pezizomycotina</taxon>
        <taxon>Eurotiomycetes</taxon>
        <taxon>Chaetothyriomycetidae</taxon>
        <taxon>Chaetothyriales</taxon>
        <taxon>Trichomeriaceae</taxon>
        <taxon>Lithohypha</taxon>
    </lineage>
</organism>
<dbReference type="InterPro" id="IPR000490">
    <property type="entry name" value="Glyco_hydro_17"/>
</dbReference>
<comment type="similarity">
    <text evidence="2 12">Belongs to the glycosyl hydrolase 17 family.</text>
</comment>
<reference evidence="13 14" key="1">
    <citation type="submission" date="2023-08" db="EMBL/GenBank/DDBJ databases">
        <title>Black Yeasts Isolated from many extreme environments.</title>
        <authorList>
            <person name="Coleine C."/>
            <person name="Stajich J.E."/>
            <person name="Selbmann L."/>
        </authorList>
    </citation>
    <scope>NUCLEOTIDE SEQUENCE [LARGE SCALE GENOMIC DNA]</scope>
    <source>
        <strain evidence="13 14">CCFEE 5885</strain>
    </source>
</reference>
<evidence type="ECO:0000256" key="2">
    <source>
        <dbReference type="ARBA" id="ARBA00008773"/>
    </source>
</evidence>
<evidence type="ECO:0000256" key="7">
    <source>
        <dbReference type="ARBA" id="ARBA00023180"/>
    </source>
</evidence>
<evidence type="ECO:0000256" key="4">
    <source>
        <dbReference type="ARBA" id="ARBA00022525"/>
    </source>
</evidence>
<evidence type="ECO:0000256" key="9">
    <source>
        <dbReference type="ARBA" id="ARBA00036824"/>
    </source>
</evidence>
<keyword evidence="8 13" id="KW-0326">Glycosidase</keyword>
<keyword evidence="7" id="KW-0325">Glycoprotein</keyword>
<sequence length="295" mass="32570">MALGNVNPDGQCKSQVDFEADLTAIAHHTDARLVRTYSTCGNVSSILVAAHNTGFQVLLGLWPDQGGYDEEKTAVSQIQVSRYNDALYGITIGSEGLYRGTYSTVELQEWIADLQQTFPDVAIGTADVWNSWHNGSMDLIITGGVQLALINSFAYWDGVDISQSPMRLQVSVNDTVDHIRQVGNSSRPLHIMIGGKHSLYYPFSVAGPGIKADELRPTETGWPSDGGADWQHAQAGTANQETYWRTAVCPELARGVDVFWFEAFDERGKATERGNDARHWGAFTVDRWPKYHITC</sequence>
<evidence type="ECO:0000256" key="12">
    <source>
        <dbReference type="RuleBase" id="RU004335"/>
    </source>
</evidence>
<name>A0ABR0JXR2_9EURO</name>
<dbReference type="InterPro" id="IPR017853">
    <property type="entry name" value="GH"/>
</dbReference>
<keyword evidence="5" id="KW-0732">Signal</keyword>
<protein>
    <recommendedName>
        <fullName evidence="10">glucan 1,3-beta-glucosidase</fullName>
        <ecNumber evidence="10">3.2.1.58</ecNumber>
    </recommendedName>
    <alternativeName>
        <fullName evidence="11">Exo-1,3-beta-glucanase</fullName>
    </alternativeName>
</protein>
<accession>A0ABR0JXR2</accession>
<evidence type="ECO:0000313" key="13">
    <source>
        <dbReference type="EMBL" id="KAK5077785.1"/>
    </source>
</evidence>
<keyword evidence="6 13" id="KW-0378">Hydrolase</keyword>
<evidence type="ECO:0000256" key="3">
    <source>
        <dbReference type="ARBA" id="ARBA00022512"/>
    </source>
</evidence>